<accession>A0A820MYN8</accession>
<dbReference type="AlphaFoldDB" id="A0A820MYN8"/>
<feature type="region of interest" description="Disordered" evidence="1">
    <location>
        <begin position="152"/>
        <end position="173"/>
    </location>
</feature>
<gene>
    <name evidence="2" type="ORF">OKA104_LOCUS50294</name>
</gene>
<evidence type="ECO:0000313" key="3">
    <source>
        <dbReference type="Proteomes" id="UP000663881"/>
    </source>
</evidence>
<proteinExistence type="predicted"/>
<name>A0A820MYN8_9BILA</name>
<dbReference type="Proteomes" id="UP000663881">
    <property type="component" value="Unassembled WGS sequence"/>
</dbReference>
<organism evidence="2 3">
    <name type="scientific">Adineta steineri</name>
    <dbReference type="NCBI Taxonomy" id="433720"/>
    <lineage>
        <taxon>Eukaryota</taxon>
        <taxon>Metazoa</taxon>
        <taxon>Spiralia</taxon>
        <taxon>Gnathifera</taxon>
        <taxon>Rotifera</taxon>
        <taxon>Eurotatoria</taxon>
        <taxon>Bdelloidea</taxon>
        <taxon>Adinetida</taxon>
        <taxon>Adinetidae</taxon>
        <taxon>Adineta</taxon>
    </lineage>
</organism>
<evidence type="ECO:0000256" key="1">
    <source>
        <dbReference type="SAM" id="MobiDB-lite"/>
    </source>
</evidence>
<feature type="region of interest" description="Disordered" evidence="1">
    <location>
        <begin position="17"/>
        <end position="50"/>
    </location>
</feature>
<dbReference type="EMBL" id="CAJOAY010025014">
    <property type="protein sequence ID" value="CAF4379790.1"/>
    <property type="molecule type" value="Genomic_DNA"/>
</dbReference>
<feature type="compositionally biased region" description="Polar residues" evidence="1">
    <location>
        <begin position="39"/>
        <end position="50"/>
    </location>
</feature>
<feature type="non-terminal residue" evidence="2">
    <location>
        <position position="198"/>
    </location>
</feature>
<protein>
    <submittedName>
        <fullName evidence="2">Uncharacterized protein</fullName>
    </submittedName>
</protein>
<feature type="non-terminal residue" evidence="2">
    <location>
        <position position="1"/>
    </location>
</feature>
<sequence>TFEVSFDFISSQTIEGYPPDISIQSSLDPSYSSSPDIPNQDSSSNKELQGVSSEEVLYRIPKTEVNQLRHHTRAYLKSLGQIPIIHQIPRSRFSQRRTQPYGDGETLTSNIDDLIIDTIFEIRQPIIDIAHSETFEDPWDFQVDSTFFNFSETQAGGSRPPEPPETNHPLGSIPSPRLNFTFEAIWQPTQDGSPSILL</sequence>
<feature type="compositionally biased region" description="Low complexity" evidence="1">
    <location>
        <begin position="21"/>
        <end position="38"/>
    </location>
</feature>
<evidence type="ECO:0000313" key="2">
    <source>
        <dbReference type="EMBL" id="CAF4379790.1"/>
    </source>
</evidence>
<comment type="caution">
    <text evidence="2">The sequence shown here is derived from an EMBL/GenBank/DDBJ whole genome shotgun (WGS) entry which is preliminary data.</text>
</comment>
<reference evidence="2" key="1">
    <citation type="submission" date="2021-02" db="EMBL/GenBank/DDBJ databases">
        <authorList>
            <person name="Nowell W R."/>
        </authorList>
    </citation>
    <scope>NUCLEOTIDE SEQUENCE</scope>
</reference>